<reference evidence="1" key="1">
    <citation type="submission" date="2013-11" db="EMBL/GenBank/DDBJ databases">
        <title>Microbial diversity, functional groups and degradation webs in Northern and Southern Mediterranean and Red Sea marine crude oil polluted sites.</title>
        <authorList>
            <person name="Daffonchio D."/>
            <person name="Mapelli F."/>
            <person name="Ferrer M."/>
            <person name="Richter M."/>
            <person name="Cherif A."/>
            <person name="Malkawi H.I."/>
            <person name="Yakimov M.M."/>
            <person name="Abdel-Fattah Y.R."/>
            <person name="Blaghen M."/>
            <person name="Golyshin P.N."/>
            <person name="Kalogerakis N."/>
            <person name="Boon N."/>
            <person name="Magagnini M."/>
            <person name="Fava F."/>
        </authorList>
    </citation>
    <scope>NUCLEOTIDE SEQUENCE</scope>
</reference>
<protein>
    <submittedName>
        <fullName evidence="1">Uncharacterized protein</fullName>
    </submittedName>
</protein>
<comment type="caution">
    <text evidence="1">The sequence shown here is derived from an EMBL/GenBank/DDBJ whole genome shotgun (WGS) entry which is preliminary data.</text>
</comment>
<organism evidence="1">
    <name type="scientific">marine sediment metagenome</name>
    <dbReference type="NCBI Taxonomy" id="412755"/>
    <lineage>
        <taxon>unclassified sequences</taxon>
        <taxon>metagenomes</taxon>
        <taxon>ecological metagenomes</taxon>
    </lineage>
</organism>
<dbReference type="AlphaFoldDB" id="A0A1B6NP57"/>
<proteinExistence type="predicted"/>
<accession>A0A1B6NP57</accession>
<sequence length="34" mass="3784">MTFSIKVAYALYLVNQNCTVKVVGKTELLPPPNM</sequence>
<name>A0A1B6NP57_9ZZZZ</name>
<evidence type="ECO:0000313" key="1">
    <source>
        <dbReference type="EMBL" id="KTF05160.1"/>
    </source>
</evidence>
<dbReference type="EMBL" id="AYSL01001964">
    <property type="protein sequence ID" value="KTF05160.1"/>
    <property type="molecule type" value="Genomic_DNA"/>
</dbReference>
<gene>
    <name evidence="1" type="ORF">MGSAQ_003344</name>
</gene>